<dbReference type="STRING" id="30732.ENSOMEP00000026132"/>
<keyword evidence="5" id="KW-1003">Cell membrane</keyword>
<dbReference type="InterPro" id="IPR029366">
    <property type="entry name" value="TMEM206"/>
</dbReference>
<dbReference type="Ensembl" id="ENSOMET00000005328.1">
    <property type="protein sequence ID" value="ENSOMEP00000026132.1"/>
    <property type="gene ID" value="ENSOMEG00000007775.1"/>
</dbReference>
<feature type="transmembrane region" description="Helical" evidence="16">
    <location>
        <begin position="129"/>
        <end position="150"/>
    </location>
</feature>
<feature type="transmembrane region" description="Helical" evidence="16">
    <location>
        <begin position="366"/>
        <end position="394"/>
    </location>
</feature>
<comment type="similarity">
    <text evidence="2">Belongs to the proton-activated chloride channel family.</text>
</comment>
<dbReference type="AlphaFoldDB" id="A0A3B3D7J1"/>
<reference evidence="17" key="2">
    <citation type="submission" date="2025-09" db="UniProtKB">
        <authorList>
            <consortium name="Ensembl"/>
        </authorList>
    </citation>
    <scope>IDENTIFICATION</scope>
</reference>
<keyword evidence="4" id="KW-0813">Transport</keyword>
<evidence type="ECO:0000256" key="16">
    <source>
        <dbReference type="SAM" id="Phobius"/>
    </source>
</evidence>
<comment type="catalytic activity">
    <reaction evidence="13">
        <text>chloride(in) = chloride(out)</text>
        <dbReference type="Rhea" id="RHEA:29823"/>
        <dbReference type="ChEBI" id="CHEBI:17996"/>
    </reaction>
</comment>
<evidence type="ECO:0000256" key="15">
    <source>
        <dbReference type="SAM" id="MobiDB-lite"/>
    </source>
</evidence>
<dbReference type="PANTHER" id="PTHR16087">
    <property type="entry name" value="TRANSMEMBRANE PROTEIN 206"/>
    <property type="match status" value="1"/>
</dbReference>
<comment type="subcellular location">
    <subcellularLocation>
        <location evidence="1">Cell membrane</location>
        <topology evidence="1">Multi-pass membrane protein</topology>
    </subcellularLocation>
</comment>
<feature type="compositionally biased region" description="Acidic residues" evidence="15">
    <location>
        <begin position="72"/>
        <end position="90"/>
    </location>
</feature>
<dbReference type="Proteomes" id="UP000261560">
    <property type="component" value="Unplaced"/>
</dbReference>
<feature type="compositionally biased region" description="Polar residues" evidence="15">
    <location>
        <begin position="1"/>
        <end position="11"/>
    </location>
</feature>
<dbReference type="PANTHER" id="PTHR16087:SF0">
    <property type="entry name" value="PROTON-ACTIVATED CHLORIDE CHANNEL"/>
    <property type="match status" value="1"/>
</dbReference>
<keyword evidence="12" id="KW-0407">Ion channel</keyword>
<evidence type="ECO:0000256" key="1">
    <source>
        <dbReference type="ARBA" id="ARBA00004651"/>
    </source>
</evidence>
<evidence type="ECO:0000256" key="8">
    <source>
        <dbReference type="ARBA" id="ARBA00023065"/>
    </source>
</evidence>
<evidence type="ECO:0000256" key="11">
    <source>
        <dbReference type="ARBA" id="ARBA00023214"/>
    </source>
</evidence>
<protein>
    <recommendedName>
        <fullName evidence="3">Proton-activated chloride channel</fullName>
    </recommendedName>
    <alternativeName>
        <fullName evidence="14">Transmembrane protein 206</fullName>
    </alternativeName>
</protein>
<keyword evidence="18" id="KW-1185">Reference proteome</keyword>
<evidence type="ECO:0000256" key="9">
    <source>
        <dbReference type="ARBA" id="ARBA00023136"/>
    </source>
</evidence>
<evidence type="ECO:0000256" key="6">
    <source>
        <dbReference type="ARBA" id="ARBA00022692"/>
    </source>
</evidence>
<keyword evidence="8" id="KW-0406">Ion transport</keyword>
<proteinExistence type="inferred from homology"/>
<dbReference type="Pfam" id="PF15122">
    <property type="entry name" value="TMEM206"/>
    <property type="match status" value="1"/>
</dbReference>
<dbReference type="GeneTree" id="ENSGT00390000017528"/>
<keyword evidence="7 16" id="KW-1133">Transmembrane helix</keyword>
<dbReference type="GO" id="GO:0005886">
    <property type="term" value="C:plasma membrane"/>
    <property type="evidence" value="ECO:0007669"/>
    <property type="project" value="UniProtKB-SubCell"/>
</dbReference>
<reference evidence="17" key="1">
    <citation type="submission" date="2025-08" db="UniProtKB">
        <authorList>
            <consortium name="Ensembl"/>
        </authorList>
    </citation>
    <scope>IDENTIFICATION</scope>
</reference>
<evidence type="ECO:0000256" key="2">
    <source>
        <dbReference type="ARBA" id="ARBA00009151"/>
    </source>
</evidence>
<evidence type="ECO:0000256" key="3">
    <source>
        <dbReference type="ARBA" id="ARBA00013993"/>
    </source>
</evidence>
<keyword evidence="6 16" id="KW-0812">Transmembrane</keyword>
<keyword evidence="9 16" id="KW-0472">Membrane</keyword>
<sequence>MWIPIQSTPSHSGVGLYCSSLPAHTDPGPRRARPGNDSSVEEAAAEERDSSIRGGMPGNRQPKPYQSLSNSIDEEEEEDEDNSPSQDSFDDATRDEEPQEPGSSILPEEEGLSDSSFSLRISKTCVKNVLTVVLIFVYLLLTAVAIFLAYQTISDFLEKLNQPVMSVTYKEVDSFSPPGVALFLGNAQLLSCKHHYHDYIPVLVDPGKPQPGDCEFRNVTYVGPFTNATQKHAVVVRGPSDVRNKELIFMQFSLNETQEDFSAITYMLFARFSDLTKSKDKSEFMRDCERNYSTWTFSGGFRTWVKMSLVKTAGKTKEGVEFRQESSVVKFNDKRTEQTDQLFFVVFEWRDPYIQEIRLVVTANPWSSIAILCGVFMALFKAANFAKLTIQWIIRMRKRHLKHKSKELKSIN</sequence>
<evidence type="ECO:0000256" key="10">
    <source>
        <dbReference type="ARBA" id="ARBA00023173"/>
    </source>
</evidence>
<dbReference type="GO" id="GO:0005254">
    <property type="term" value="F:chloride channel activity"/>
    <property type="evidence" value="ECO:0007669"/>
    <property type="project" value="UniProtKB-KW"/>
</dbReference>
<name>A0A3B3D7J1_ORYME</name>
<evidence type="ECO:0000256" key="13">
    <source>
        <dbReference type="ARBA" id="ARBA00024167"/>
    </source>
</evidence>
<dbReference type="OMA" id="EFMRDCE"/>
<evidence type="ECO:0000256" key="14">
    <source>
        <dbReference type="ARBA" id="ARBA00032817"/>
    </source>
</evidence>
<dbReference type="PaxDb" id="30732-ENSOMEP00000026132"/>
<keyword evidence="10" id="KW-0869">Chloride channel</keyword>
<evidence type="ECO:0000256" key="12">
    <source>
        <dbReference type="ARBA" id="ARBA00023303"/>
    </source>
</evidence>
<evidence type="ECO:0000256" key="5">
    <source>
        <dbReference type="ARBA" id="ARBA00022475"/>
    </source>
</evidence>
<accession>A0A3B3D7J1</accession>
<feature type="region of interest" description="Disordered" evidence="15">
    <location>
        <begin position="1"/>
        <end position="111"/>
    </location>
</feature>
<dbReference type="GO" id="GO:0034707">
    <property type="term" value="C:chloride channel complex"/>
    <property type="evidence" value="ECO:0007669"/>
    <property type="project" value="UniProtKB-KW"/>
</dbReference>
<evidence type="ECO:0000313" key="18">
    <source>
        <dbReference type="Proteomes" id="UP000261560"/>
    </source>
</evidence>
<evidence type="ECO:0000313" key="17">
    <source>
        <dbReference type="Ensembl" id="ENSOMEP00000026132.1"/>
    </source>
</evidence>
<evidence type="ECO:0000256" key="4">
    <source>
        <dbReference type="ARBA" id="ARBA00022448"/>
    </source>
</evidence>
<keyword evidence="11" id="KW-0868">Chloride</keyword>
<evidence type="ECO:0000256" key="7">
    <source>
        <dbReference type="ARBA" id="ARBA00022989"/>
    </source>
</evidence>
<organism evidence="17 18">
    <name type="scientific">Oryzias melastigma</name>
    <name type="common">Marine medaka</name>
    <dbReference type="NCBI Taxonomy" id="30732"/>
    <lineage>
        <taxon>Eukaryota</taxon>
        <taxon>Metazoa</taxon>
        <taxon>Chordata</taxon>
        <taxon>Craniata</taxon>
        <taxon>Vertebrata</taxon>
        <taxon>Euteleostomi</taxon>
        <taxon>Actinopterygii</taxon>
        <taxon>Neopterygii</taxon>
        <taxon>Teleostei</taxon>
        <taxon>Neoteleostei</taxon>
        <taxon>Acanthomorphata</taxon>
        <taxon>Ovalentaria</taxon>
        <taxon>Atherinomorphae</taxon>
        <taxon>Beloniformes</taxon>
        <taxon>Adrianichthyidae</taxon>
        <taxon>Oryziinae</taxon>
        <taxon>Oryzias</taxon>
    </lineage>
</organism>